<dbReference type="AlphaFoldDB" id="A0A9R0J757"/>
<name>A0A9R0J757_SPIOL</name>
<sequence>MRCCATYTLPLLRKLPKRLALFHHYYVNHSVSCVLQTSDTSDDSNCDGPSSSHYCDYSVAHREMRDYAKMGCVQKALETLNSFGYAGGKPSVYDYNALIYSYLKSRNVVFDELGRVCFHMKEFGLCPNALTYVGLFNGMLLMNCLLDALVVTEEMLRSGYAPSFSSLSQLLKRLLRVEHLSGSRGFVHNVCTYTALVYGLSEEKIWNGVFQVLREMKIVGCKPNLITYTVLIKYLCDDGRIQEVFVILANMEKQKCYPDLVTCNIILRELSHQDMAVEISELMSLMDQRGLSPDSFTITALAAGMLKKGKLRNASNFLLDVISRGYNVDMAVYNTYLHSLCLDSGYIEALSVIKSKTSKGFTPNTISYNTILKGIFSEGNLDDAFRFLDKLNFAADGPDIVSFNTILSGACKQGNSYIIQKLLDCMEDKKNRA</sequence>
<dbReference type="GO" id="GO:0010019">
    <property type="term" value="P:chloroplast-nucleus signaling pathway"/>
    <property type="evidence" value="ECO:0007669"/>
    <property type="project" value="TreeGrafter"/>
</dbReference>
<evidence type="ECO:0000256" key="3">
    <source>
        <dbReference type="PROSITE-ProRule" id="PRU00708"/>
    </source>
</evidence>
<reference evidence="5" key="2">
    <citation type="submission" date="2025-08" db="UniProtKB">
        <authorList>
            <consortium name="RefSeq"/>
        </authorList>
    </citation>
    <scope>IDENTIFICATION</scope>
    <source>
        <tissue evidence="5">Leaf</tissue>
    </source>
</reference>
<feature type="repeat" description="PPR" evidence="3">
    <location>
        <begin position="224"/>
        <end position="258"/>
    </location>
</feature>
<protein>
    <submittedName>
        <fullName evidence="5">Pentatricopeptide repeat-containing protein At1g09900-like</fullName>
    </submittedName>
</protein>
<feature type="repeat" description="PPR" evidence="3">
    <location>
        <begin position="189"/>
        <end position="223"/>
    </location>
</feature>
<dbReference type="PANTHER" id="PTHR47939:SF13">
    <property type="entry name" value="OS03G0201400 PROTEIN"/>
    <property type="match status" value="1"/>
</dbReference>
<dbReference type="KEGG" id="soe:110801419"/>
<feature type="repeat" description="PPR" evidence="3">
    <location>
        <begin position="259"/>
        <end position="293"/>
    </location>
</feature>
<dbReference type="Pfam" id="PF13041">
    <property type="entry name" value="PPR_2"/>
    <property type="match status" value="1"/>
</dbReference>
<evidence type="ECO:0000256" key="2">
    <source>
        <dbReference type="ARBA" id="ARBA00022737"/>
    </source>
</evidence>
<keyword evidence="4" id="KW-1185">Reference proteome</keyword>
<dbReference type="NCBIfam" id="TIGR00756">
    <property type="entry name" value="PPR"/>
    <property type="match status" value="2"/>
</dbReference>
<evidence type="ECO:0000313" key="4">
    <source>
        <dbReference type="Proteomes" id="UP000813463"/>
    </source>
</evidence>
<dbReference type="InterPro" id="IPR050667">
    <property type="entry name" value="PPR-containing_protein"/>
</dbReference>
<dbReference type="Proteomes" id="UP000813463">
    <property type="component" value="Chromosome 4"/>
</dbReference>
<reference evidence="4" key="1">
    <citation type="journal article" date="2021" name="Nat. Commun.">
        <title>Genomic analyses provide insights into spinach domestication and the genetic basis of agronomic traits.</title>
        <authorList>
            <person name="Cai X."/>
            <person name="Sun X."/>
            <person name="Xu C."/>
            <person name="Sun H."/>
            <person name="Wang X."/>
            <person name="Ge C."/>
            <person name="Zhang Z."/>
            <person name="Wang Q."/>
            <person name="Fei Z."/>
            <person name="Jiao C."/>
            <person name="Wang Q."/>
        </authorList>
    </citation>
    <scope>NUCLEOTIDE SEQUENCE [LARGE SCALE GENOMIC DNA]</scope>
    <source>
        <strain evidence="4">cv. Varoflay</strain>
    </source>
</reference>
<dbReference type="InterPro" id="IPR002885">
    <property type="entry name" value="PPR_rpt"/>
</dbReference>
<dbReference type="GeneID" id="110801419"/>
<dbReference type="PANTHER" id="PTHR47939">
    <property type="entry name" value="MEMBRANE-ASSOCIATED SALT-INDUCIBLE PROTEIN-LIKE"/>
    <property type="match status" value="1"/>
</dbReference>
<comment type="similarity">
    <text evidence="1">Belongs to the PPR family. P subfamily.</text>
</comment>
<keyword evidence="2" id="KW-0677">Repeat</keyword>
<dbReference type="Pfam" id="PF01535">
    <property type="entry name" value="PPR"/>
    <property type="match status" value="1"/>
</dbReference>
<evidence type="ECO:0000256" key="1">
    <source>
        <dbReference type="ARBA" id="ARBA00007626"/>
    </source>
</evidence>
<evidence type="ECO:0000313" key="5">
    <source>
        <dbReference type="RefSeq" id="XP_021862476.2"/>
    </source>
</evidence>
<dbReference type="Gene3D" id="1.25.40.10">
    <property type="entry name" value="Tetratricopeptide repeat domain"/>
    <property type="match status" value="3"/>
</dbReference>
<organism evidence="4 5">
    <name type="scientific">Spinacia oleracea</name>
    <name type="common">Spinach</name>
    <dbReference type="NCBI Taxonomy" id="3562"/>
    <lineage>
        <taxon>Eukaryota</taxon>
        <taxon>Viridiplantae</taxon>
        <taxon>Streptophyta</taxon>
        <taxon>Embryophyta</taxon>
        <taxon>Tracheophyta</taxon>
        <taxon>Spermatophyta</taxon>
        <taxon>Magnoliopsida</taxon>
        <taxon>eudicotyledons</taxon>
        <taxon>Gunneridae</taxon>
        <taxon>Pentapetalae</taxon>
        <taxon>Caryophyllales</taxon>
        <taxon>Chenopodiaceae</taxon>
        <taxon>Chenopodioideae</taxon>
        <taxon>Anserineae</taxon>
        <taxon>Spinacia</taxon>
    </lineage>
</organism>
<dbReference type="PROSITE" id="PS51375">
    <property type="entry name" value="PPR"/>
    <property type="match status" value="4"/>
</dbReference>
<dbReference type="Pfam" id="PF12854">
    <property type="entry name" value="PPR_1"/>
    <property type="match status" value="1"/>
</dbReference>
<accession>A0A9R0J757</accession>
<dbReference type="InterPro" id="IPR011990">
    <property type="entry name" value="TPR-like_helical_dom_sf"/>
</dbReference>
<gene>
    <name evidence="5" type="primary">LOC110801419</name>
</gene>
<proteinExistence type="inferred from homology"/>
<feature type="repeat" description="PPR" evidence="3">
    <location>
        <begin position="364"/>
        <end position="398"/>
    </location>
</feature>
<dbReference type="Pfam" id="PF13812">
    <property type="entry name" value="PPR_3"/>
    <property type="match status" value="1"/>
</dbReference>
<dbReference type="GO" id="GO:0031930">
    <property type="term" value="P:mitochondria-nucleus signaling pathway"/>
    <property type="evidence" value="ECO:0007669"/>
    <property type="project" value="TreeGrafter"/>
</dbReference>
<dbReference type="RefSeq" id="XP_021862476.2">
    <property type="nucleotide sequence ID" value="XM_022006784.2"/>
</dbReference>
<dbReference type="GO" id="GO:0009507">
    <property type="term" value="C:chloroplast"/>
    <property type="evidence" value="ECO:0007669"/>
    <property type="project" value="TreeGrafter"/>
</dbReference>